<feature type="compositionally biased region" description="Polar residues" evidence="1">
    <location>
        <begin position="78"/>
        <end position="87"/>
    </location>
</feature>
<organism evidence="2 3">
    <name type="scientific">Tothia fuscella</name>
    <dbReference type="NCBI Taxonomy" id="1048955"/>
    <lineage>
        <taxon>Eukaryota</taxon>
        <taxon>Fungi</taxon>
        <taxon>Dikarya</taxon>
        <taxon>Ascomycota</taxon>
        <taxon>Pezizomycotina</taxon>
        <taxon>Dothideomycetes</taxon>
        <taxon>Pleosporomycetidae</taxon>
        <taxon>Venturiales</taxon>
        <taxon>Cylindrosympodiaceae</taxon>
        <taxon>Tothia</taxon>
    </lineage>
</organism>
<name>A0A9P4NVE8_9PEZI</name>
<feature type="region of interest" description="Disordered" evidence="1">
    <location>
        <begin position="60"/>
        <end position="91"/>
    </location>
</feature>
<dbReference type="Proteomes" id="UP000800235">
    <property type="component" value="Unassembled WGS sequence"/>
</dbReference>
<evidence type="ECO:0000256" key="1">
    <source>
        <dbReference type="SAM" id="MobiDB-lite"/>
    </source>
</evidence>
<reference evidence="2" key="1">
    <citation type="journal article" date="2020" name="Stud. Mycol.">
        <title>101 Dothideomycetes genomes: a test case for predicting lifestyles and emergence of pathogens.</title>
        <authorList>
            <person name="Haridas S."/>
            <person name="Albert R."/>
            <person name="Binder M."/>
            <person name="Bloem J."/>
            <person name="Labutti K."/>
            <person name="Salamov A."/>
            <person name="Andreopoulos B."/>
            <person name="Baker S."/>
            <person name="Barry K."/>
            <person name="Bills G."/>
            <person name="Bluhm B."/>
            <person name="Cannon C."/>
            <person name="Castanera R."/>
            <person name="Culley D."/>
            <person name="Daum C."/>
            <person name="Ezra D."/>
            <person name="Gonzalez J."/>
            <person name="Henrissat B."/>
            <person name="Kuo A."/>
            <person name="Liang C."/>
            <person name="Lipzen A."/>
            <person name="Lutzoni F."/>
            <person name="Magnuson J."/>
            <person name="Mondo S."/>
            <person name="Nolan M."/>
            <person name="Ohm R."/>
            <person name="Pangilinan J."/>
            <person name="Park H.-J."/>
            <person name="Ramirez L."/>
            <person name="Alfaro M."/>
            <person name="Sun H."/>
            <person name="Tritt A."/>
            <person name="Yoshinaga Y."/>
            <person name="Zwiers L.-H."/>
            <person name="Turgeon B."/>
            <person name="Goodwin S."/>
            <person name="Spatafora J."/>
            <person name="Crous P."/>
            <person name="Grigoriev I."/>
        </authorList>
    </citation>
    <scope>NUCLEOTIDE SEQUENCE</scope>
    <source>
        <strain evidence="2">CBS 130266</strain>
    </source>
</reference>
<keyword evidence="3" id="KW-1185">Reference proteome</keyword>
<feature type="compositionally biased region" description="Low complexity" evidence="1">
    <location>
        <begin position="60"/>
        <end position="77"/>
    </location>
</feature>
<protein>
    <submittedName>
        <fullName evidence="2">Uncharacterized protein</fullName>
    </submittedName>
</protein>
<sequence>MATTPTSTLWRGIFLRNNNNSRDNTNKNSNLHTKWGQFSSQQENLSSPINMNLGIPYISLSSQDSGSEPSSSTRGSSHVLTPPSSEAENVEGIGPFALSPLVDLQGDDSWDKLMEVDENVLDLSNTKVVESAQDLMIVTMSQTGELQGFLVSSKIIAGISEEWKKLVSTATPRSIFQPFGDLTLGNDIQEAKVATLFPATYNDTVAIGIFITVSHMRFHLIPPILTAEELHALAAVVEHYKCENLIRPFVYDWMQFVLPVAITSGDIKWLLTSCVLGCRDLFLAYLDYVIMESRKSHWELVMPNERTVSCHLPRDGSETILDFIRVKRTGKLESFRDLIGKFSFIQSCNTEISCVHGNDSSIDLCKLSTFGSLISEL</sequence>
<evidence type="ECO:0000313" key="2">
    <source>
        <dbReference type="EMBL" id="KAF2432405.1"/>
    </source>
</evidence>
<gene>
    <name evidence="2" type="ORF">EJ08DRAFT_131694</name>
</gene>
<dbReference type="EMBL" id="MU007026">
    <property type="protein sequence ID" value="KAF2432405.1"/>
    <property type="molecule type" value="Genomic_DNA"/>
</dbReference>
<dbReference type="AlphaFoldDB" id="A0A9P4NVE8"/>
<accession>A0A9P4NVE8</accession>
<evidence type="ECO:0000313" key="3">
    <source>
        <dbReference type="Proteomes" id="UP000800235"/>
    </source>
</evidence>
<proteinExistence type="predicted"/>
<comment type="caution">
    <text evidence="2">The sequence shown here is derived from an EMBL/GenBank/DDBJ whole genome shotgun (WGS) entry which is preliminary data.</text>
</comment>